<gene>
    <name evidence="1" type="ORF">TIFTF001_044461</name>
    <name evidence="2" type="ORF">TIFTF001_044474</name>
</gene>
<protein>
    <submittedName>
        <fullName evidence="2">Uncharacterized protein</fullName>
    </submittedName>
</protein>
<dbReference type="AlphaFoldDB" id="A0AA87Z7N7"/>
<organism evidence="2 3">
    <name type="scientific">Ficus carica</name>
    <name type="common">Common fig</name>
    <dbReference type="NCBI Taxonomy" id="3494"/>
    <lineage>
        <taxon>Eukaryota</taxon>
        <taxon>Viridiplantae</taxon>
        <taxon>Streptophyta</taxon>
        <taxon>Embryophyta</taxon>
        <taxon>Tracheophyta</taxon>
        <taxon>Spermatophyta</taxon>
        <taxon>Magnoliopsida</taxon>
        <taxon>eudicotyledons</taxon>
        <taxon>Gunneridae</taxon>
        <taxon>Pentapetalae</taxon>
        <taxon>rosids</taxon>
        <taxon>fabids</taxon>
        <taxon>Rosales</taxon>
        <taxon>Moraceae</taxon>
        <taxon>Ficeae</taxon>
        <taxon>Ficus</taxon>
    </lineage>
</organism>
<evidence type="ECO:0000313" key="3">
    <source>
        <dbReference type="Proteomes" id="UP001187192"/>
    </source>
</evidence>
<proteinExistence type="predicted"/>
<dbReference type="EMBL" id="BTGU01003319">
    <property type="protein sequence ID" value="GMN30342.1"/>
    <property type="molecule type" value="Genomic_DNA"/>
</dbReference>
<accession>A0AA87Z7N7</accession>
<evidence type="ECO:0000313" key="1">
    <source>
        <dbReference type="EMBL" id="GMN30342.1"/>
    </source>
</evidence>
<reference evidence="2" key="1">
    <citation type="submission" date="2023-07" db="EMBL/GenBank/DDBJ databases">
        <title>draft genome sequence of fig (Ficus carica).</title>
        <authorList>
            <person name="Takahashi T."/>
            <person name="Nishimura K."/>
        </authorList>
    </citation>
    <scope>NUCLEOTIDE SEQUENCE</scope>
</reference>
<sequence>MVVTSRVYWRNLPANVLGLKRSRSWHLRPRPFPSLVGSDRIDFSPASFREVGVALGLLLLAL</sequence>
<dbReference type="Proteomes" id="UP001187192">
    <property type="component" value="Unassembled WGS sequence"/>
</dbReference>
<name>A0AA87Z7N7_FICCA</name>
<dbReference type="EMBL" id="BTGU01003321">
    <property type="protein sequence ID" value="GMN30397.1"/>
    <property type="molecule type" value="Genomic_DNA"/>
</dbReference>
<keyword evidence="3" id="KW-1185">Reference proteome</keyword>
<evidence type="ECO:0000313" key="2">
    <source>
        <dbReference type="EMBL" id="GMN30397.1"/>
    </source>
</evidence>
<comment type="caution">
    <text evidence="2">The sequence shown here is derived from an EMBL/GenBank/DDBJ whole genome shotgun (WGS) entry which is preliminary data.</text>
</comment>